<dbReference type="OrthoDB" id="3572254at2"/>
<dbReference type="PROSITE" id="PS51186">
    <property type="entry name" value="GNAT"/>
    <property type="match status" value="1"/>
</dbReference>
<gene>
    <name evidence="3" type="ORF">FAB82_15215</name>
</gene>
<dbReference type="Proteomes" id="UP000308760">
    <property type="component" value="Unassembled WGS sequence"/>
</dbReference>
<dbReference type="EMBL" id="STGY01000056">
    <property type="protein sequence ID" value="THV40609.1"/>
    <property type="molecule type" value="Genomic_DNA"/>
</dbReference>
<dbReference type="Pfam" id="PF13508">
    <property type="entry name" value="Acetyltransf_7"/>
    <property type="match status" value="1"/>
</dbReference>
<dbReference type="CDD" id="cd04301">
    <property type="entry name" value="NAT_SF"/>
    <property type="match status" value="1"/>
</dbReference>
<evidence type="ECO:0000256" key="1">
    <source>
        <dbReference type="SAM" id="MobiDB-lite"/>
    </source>
</evidence>
<evidence type="ECO:0000313" key="3">
    <source>
        <dbReference type="EMBL" id="THV40609.1"/>
    </source>
</evidence>
<keyword evidence="4" id="KW-1185">Reference proteome</keyword>
<comment type="caution">
    <text evidence="3">The sequence shown here is derived from an EMBL/GenBank/DDBJ whole genome shotgun (WGS) entry which is preliminary data.</text>
</comment>
<dbReference type="AlphaFoldDB" id="A0A4S8QGU7"/>
<reference evidence="4" key="1">
    <citation type="submission" date="2019-04" db="EMBL/GenBank/DDBJ databases">
        <title>Nocardioides xinjiangensis sp. nov.</title>
        <authorList>
            <person name="Liu S."/>
        </authorList>
    </citation>
    <scope>NUCLEOTIDE SEQUENCE [LARGE SCALE GENOMIC DNA]</scope>
    <source>
        <strain evidence="4">18</strain>
    </source>
</reference>
<evidence type="ECO:0000259" key="2">
    <source>
        <dbReference type="PROSITE" id="PS51186"/>
    </source>
</evidence>
<name>A0A4S8QGU7_9ACTN</name>
<protein>
    <submittedName>
        <fullName evidence="3">GNAT family N-acetyltransferase</fullName>
    </submittedName>
</protein>
<organism evidence="3 4">
    <name type="scientific">Glycomyces buryatensis</name>
    <dbReference type="NCBI Taxonomy" id="2570927"/>
    <lineage>
        <taxon>Bacteria</taxon>
        <taxon>Bacillati</taxon>
        <taxon>Actinomycetota</taxon>
        <taxon>Actinomycetes</taxon>
        <taxon>Glycomycetales</taxon>
        <taxon>Glycomycetaceae</taxon>
        <taxon>Glycomyces</taxon>
    </lineage>
</organism>
<accession>A0A4S8QGU7</accession>
<proteinExistence type="predicted"/>
<keyword evidence="3" id="KW-0808">Transferase</keyword>
<dbReference type="SUPFAM" id="SSF55729">
    <property type="entry name" value="Acyl-CoA N-acyltransferases (Nat)"/>
    <property type="match status" value="1"/>
</dbReference>
<feature type="domain" description="N-acetyltransferase" evidence="2">
    <location>
        <begin position="45"/>
        <end position="194"/>
    </location>
</feature>
<evidence type="ECO:0000313" key="4">
    <source>
        <dbReference type="Proteomes" id="UP000308760"/>
    </source>
</evidence>
<dbReference type="InterPro" id="IPR016181">
    <property type="entry name" value="Acyl_CoA_acyltransferase"/>
</dbReference>
<reference evidence="3 4" key="2">
    <citation type="submission" date="2019-05" db="EMBL/GenBank/DDBJ databases">
        <title>Glycomyces buryatensis sp. nov.</title>
        <authorList>
            <person name="Nikitina E."/>
        </authorList>
    </citation>
    <scope>NUCLEOTIDE SEQUENCE [LARGE SCALE GENOMIC DNA]</scope>
    <source>
        <strain evidence="3 4">18</strain>
    </source>
</reference>
<dbReference type="GO" id="GO:0016747">
    <property type="term" value="F:acyltransferase activity, transferring groups other than amino-acyl groups"/>
    <property type="evidence" value="ECO:0007669"/>
    <property type="project" value="InterPro"/>
</dbReference>
<feature type="compositionally biased region" description="Polar residues" evidence="1">
    <location>
        <begin position="1"/>
        <end position="15"/>
    </location>
</feature>
<dbReference type="InterPro" id="IPR000182">
    <property type="entry name" value="GNAT_dom"/>
</dbReference>
<feature type="region of interest" description="Disordered" evidence="1">
    <location>
        <begin position="1"/>
        <end position="22"/>
    </location>
</feature>
<sequence>MVGVQATVTDSSTPEASPVQGDDLAVLVDPPVTAALVDELSHLWVRVTNAGGSVGFVPPVNIEEVRPHTVSILARVIDQTDTLVALKEGAAIVAWCVLTSNDSPPRQGWRTIRHVQVDPERQGSGLGGKLLAAVDRVACEELKLEALTLKVRSGTGADAFYRRHGFSEVGRLPRAVRVADDDYRDDIIMWRELS</sequence>
<dbReference type="Gene3D" id="3.40.630.30">
    <property type="match status" value="1"/>
</dbReference>